<organism evidence="2 3">
    <name type="scientific">Mycoplana dimorpha</name>
    <dbReference type="NCBI Taxonomy" id="28320"/>
    <lineage>
        <taxon>Bacteria</taxon>
        <taxon>Pseudomonadati</taxon>
        <taxon>Pseudomonadota</taxon>
        <taxon>Alphaproteobacteria</taxon>
        <taxon>Hyphomicrobiales</taxon>
        <taxon>Rhizobiaceae</taxon>
        <taxon>Mycoplana</taxon>
    </lineage>
</organism>
<reference evidence="2 3" key="1">
    <citation type="submission" date="2018-04" db="EMBL/GenBank/DDBJ databases">
        <title>Genomic Encyclopedia of Type Strains, Phase IV (KMG-IV): sequencing the most valuable type-strain genomes for metagenomic binning, comparative biology and taxonomic classification.</title>
        <authorList>
            <person name="Goeker M."/>
        </authorList>
    </citation>
    <scope>NUCLEOTIDE SEQUENCE [LARGE SCALE GENOMIC DNA]</scope>
    <source>
        <strain evidence="2 3">DSM 7138</strain>
    </source>
</reference>
<evidence type="ECO:0000256" key="1">
    <source>
        <dbReference type="SAM" id="SignalP"/>
    </source>
</evidence>
<feature type="chain" id="PRO_5015424814" description="SPOR domain-containing protein" evidence="1">
    <location>
        <begin position="36"/>
        <end position="86"/>
    </location>
</feature>
<keyword evidence="1" id="KW-0732">Signal</keyword>
<evidence type="ECO:0000313" key="2">
    <source>
        <dbReference type="EMBL" id="PTM94365.1"/>
    </source>
</evidence>
<comment type="caution">
    <text evidence="2">The sequence shown here is derived from an EMBL/GenBank/DDBJ whole genome shotgun (WGS) entry which is preliminary data.</text>
</comment>
<gene>
    <name evidence="2" type="ORF">C7449_105266</name>
</gene>
<keyword evidence="3" id="KW-1185">Reference proteome</keyword>
<name>A0A2T5B5V6_MYCDI</name>
<dbReference type="AlphaFoldDB" id="A0A2T5B5V6"/>
<dbReference type="EMBL" id="PZZZ01000005">
    <property type="protein sequence ID" value="PTM94365.1"/>
    <property type="molecule type" value="Genomic_DNA"/>
</dbReference>
<accession>A0A2T5B5V6</accession>
<dbReference type="Proteomes" id="UP000241247">
    <property type="component" value="Unassembled WGS sequence"/>
</dbReference>
<evidence type="ECO:0008006" key="4">
    <source>
        <dbReference type="Google" id="ProtNLM"/>
    </source>
</evidence>
<sequence>MSLPLHWAVVPTKENVMLRIVLAACVMLSAGQTLAASQYYIQHAAGGKCTVSQHKPNGKSEMQVGKAFKTMTEAERAMKSAHECGY</sequence>
<proteinExistence type="predicted"/>
<protein>
    <recommendedName>
        <fullName evidence="4">SPOR domain-containing protein</fullName>
    </recommendedName>
</protein>
<feature type="signal peptide" evidence="1">
    <location>
        <begin position="1"/>
        <end position="35"/>
    </location>
</feature>
<evidence type="ECO:0000313" key="3">
    <source>
        <dbReference type="Proteomes" id="UP000241247"/>
    </source>
</evidence>